<proteinExistence type="predicted"/>
<dbReference type="OrthoDB" id="416454at2759"/>
<protein>
    <recommendedName>
        <fullName evidence="3">Reverse transcriptase domain-containing protein</fullName>
    </recommendedName>
</protein>
<evidence type="ECO:0008006" key="3">
    <source>
        <dbReference type="Google" id="ProtNLM"/>
    </source>
</evidence>
<reference evidence="1" key="1">
    <citation type="submission" date="2019-04" db="EMBL/GenBank/DDBJ databases">
        <title>Genome assembly of Zosterops borbonicus 15179.</title>
        <authorList>
            <person name="Leroy T."/>
            <person name="Anselmetti Y."/>
            <person name="Tilak M.-K."/>
            <person name="Nabholz B."/>
        </authorList>
    </citation>
    <scope>NUCLEOTIDE SEQUENCE</scope>
    <source>
        <strain evidence="1">HGM_15179</strain>
        <tissue evidence="1">Muscle</tissue>
    </source>
</reference>
<comment type="caution">
    <text evidence="1">The sequence shown here is derived from an EMBL/GenBank/DDBJ whole genome shotgun (WGS) entry which is preliminary data.</text>
</comment>
<dbReference type="Proteomes" id="UP000796761">
    <property type="component" value="Unassembled WGS sequence"/>
</dbReference>
<name>A0A8K1G859_9PASS</name>
<dbReference type="AlphaFoldDB" id="A0A8K1G859"/>
<evidence type="ECO:0000313" key="2">
    <source>
        <dbReference type="Proteomes" id="UP000796761"/>
    </source>
</evidence>
<dbReference type="EMBL" id="SWJQ01000501">
    <property type="protein sequence ID" value="TRZ13557.1"/>
    <property type="molecule type" value="Genomic_DNA"/>
</dbReference>
<evidence type="ECO:0000313" key="1">
    <source>
        <dbReference type="EMBL" id="TRZ13557.1"/>
    </source>
</evidence>
<gene>
    <name evidence="1" type="ORF">HGM15179_013552</name>
</gene>
<keyword evidence="2" id="KW-1185">Reference proteome</keyword>
<organism evidence="1 2">
    <name type="scientific">Zosterops borbonicus</name>
    <dbReference type="NCBI Taxonomy" id="364589"/>
    <lineage>
        <taxon>Eukaryota</taxon>
        <taxon>Metazoa</taxon>
        <taxon>Chordata</taxon>
        <taxon>Craniata</taxon>
        <taxon>Vertebrata</taxon>
        <taxon>Euteleostomi</taxon>
        <taxon>Archelosauria</taxon>
        <taxon>Archosauria</taxon>
        <taxon>Dinosauria</taxon>
        <taxon>Saurischia</taxon>
        <taxon>Theropoda</taxon>
        <taxon>Coelurosauria</taxon>
        <taxon>Aves</taxon>
        <taxon>Neognathae</taxon>
        <taxon>Neoaves</taxon>
        <taxon>Telluraves</taxon>
        <taxon>Australaves</taxon>
        <taxon>Passeriformes</taxon>
        <taxon>Sylvioidea</taxon>
        <taxon>Zosteropidae</taxon>
        <taxon>Zosterops</taxon>
    </lineage>
</organism>
<accession>A0A8K1G859</accession>
<sequence>MLGPALFNIFIDDMDEAIESYIGKFTDDTKLGVCVNLLEGGRALQRDLEWLGMVWLDSAQAERDLGVLVTAAEYEPGCAQVTLPKKANGILA</sequence>